<gene>
    <name evidence="8" type="ORF">ASAP_2485</name>
</gene>
<dbReference type="InterPro" id="IPR004089">
    <property type="entry name" value="MCPsignal_dom"/>
</dbReference>
<keyword evidence="5" id="KW-1133">Transmembrane helix</keyword>
<feature type="compositionally biased region" description="Polar residues" evidence="4">
    <location>
        <begin position="508"/>
        <end position="519"/>
    </location>
</feature>
<organism evidence="8 9">
    <name type="scientific">Asaia bogorensis</name>
    <dbReference type="NCBI Taxonomy" id="91915"/>
    <lineage>
        <taxon>Bacteria</taxon>
        <taxon>Pseudomonadati</taxon>
        <taxon>Pseudomonadota</taxon>
        <taxon>Alphaproteobacteria</taxon>
        <taxon>Acetobacterales</taxon>
        <taxon>Acetobacteraceae</taxon>
        <taxon>Asaia</taxon>
    </lineage>
</organism>
<dbReference type="PANTHER" id="PTHR43531">
    <property type="entry name" value="PROTEIN ICFG"/>
    <property type="match status" value="1"/>
</dbReference>
<comment type="similarity">
    <text evidence="2">Belongs to the methyl-accepting chemotaxis (MCP) protein family.</text>
</comment>
<dbReference type="GO" id="GO:0006935">
    <property type="term" value="P:chemotaxis"/>
    <property type="evidence" value="ECO:0007669"/>
    <property type="project" value="UniProtKB-KW"/>
</dbReference>
<dbReference type="SMART" id="SM00283">
    <property type="entry name" value="MA"/>
    <property type="match status" value="1"/>
</dbReference>
<dbReference type="PANTHER" id="PTHR43531:SF11">
    <property type="entry name" value="METHYL-ACCEPTING CHEMOTAXIS PROTEIN 3"/>
    <property type="match status" value="1"/>
</dbReference>
<dbReference type="RefSeq" id="WP_051757728.1">
    <property type="nucleotide sequence ID" value="NZ_CBLX010000019.1"/>
</dbReference>
<dbReference type="EMBL" id="CBLX010000019">
    <property type="protein sequence ID" value="CDG40530.1"/>
    <property type="molecule type" value="Genomic_DNA"/>
</dbReference>
<keyword evidence="5" id="KW-0812">Transmembrane</keyword>
<evidence type="ECO:0000256" key="2">
    <source>
        <dbReference type="ARBA" id="ARBA00029447"/>
    </source>
</evidence>
<dbReference type="InterPro" id="IPR004090">
    <property type="entry name" value="Chemotax_Me-accpt_rcpt"/>
</dbReference>
<comment type="caution">
    <text evidence="8">The sequence shown here is derived from an EMBL/GenBank/DDBJ whole genome shotgun (WGS) entry which is preliminary data.</text>
</comment>
<dbReference type="SUPFAM" id="SSF58104">
    <property type="entry name" value="Methyl-accepting chemotaxis protein (MCP) signaling domain"/>
    <property type="match status" value="1"/>
</dbReference>
<dbReference type="GO" id="GO:0016020">
    <property type="term" value="C:membrane"/>
    <property type="evidence" value="ECO:0007669"/>
    <property type="project" value="InterPro"/>
</dbReference>
<dbReference type="PROSITE" id="PS50885">
    <property type="entry name" value="HAMP"/>
    <property type="match status" value="1"/>
</dbReference>
<dbReference type="Pfam" id="PF00015">
    <property type="entry name" value="MCPsignal"/>
    <property type="match status" value="1"/>
</dbReference>
<evidence type="ECO:0000256" key="3">
    <source>
        <dbReference type="PROSITE-ProRule" id="PRU00284"/>
    </source>
</evidence>
<name>A0A060QHV2_9PROT</name>
<evidence type="ECO:0000259" key="6">
    <source>
        <dbReference type="PROSITE" id="PS50111"/>
    </source>
</evidence>
<reference evidence="8 9" key="2">
    <citation type="journal article" date="2014" name="PLoS ONE">
        <title>Evolution of mitochondria reconstructed from the energy metabolism of living bacteria.</title>
        <authorList>
            <person name="Degli Esposti M."/>
            <person name="Chouaia B."/>
            <person name="Comandatore F."/>
            <person name="Crotti E."/>
            <person name="Sassera D."/>
            <person name="Lievens P.M."/>
            <person name="Daffonchio D."/>
            <person name="Bandi C."/>
        </authorList>
    </citation>
    <scope>NUCLEOTIDE SEQUENCE [LARGE SCALE GENOMIC DNA]</scope>
    <source>
        <strain evidence="8 9">SF2.1</strain>
    </source>
</reference>
<evidence type="ECO:0000313" key="9">
    <source>
        <dbReference type="Proteomes" id="UP000027583"/>
    </source>
</evidence>
<evidence type="ECO:0000259" key="7">
    <source>
        <dbReference type="PROSITE" id="PS50885"/>
    </source>
</evidence>
<dbReference type="InterPro" id="IPR051310">
    <property type="entry name" value="MCP_chemotaxis"/>
</dbReference>
<feature type="domain" description="HAMP" evidence="7">
    <location>
        <begin position="147"/>
        <end position="200"/>
    </location>
</feature>
<dbReference type="AlphaFoldDB" id="A0A060QHV2"/>
<sequence>MKTWLYREASFRSKIGTVMLCSEILLAAIVLGEVAAFLAGPLTSVAFSFLLPLTLITAAAVFAGWQILNQTISVPVEAILNMGEALLRGDTRTRTRYTGFRDDSGSLVDLLERLHNQTHDDADRAAAHKHMSEEIEELKRTAANRQKSVASGAETLVSALRTVAQGNLDCRIPAEAAEGEFAPIREAFNEACQSWKHILQTMAKSSEFITTGAAEISTASDDLARRTERQAENLGQAAASVRTISNGIQTTADVCSDSSFETKKTLDKVKLATEIMADANAAMVGIQKSSTAISEIISVIDGITFQTNVLALNAGVEAARAGDAGRGFAVVAQEVRSLAEKSAKSANEIKRLISVSAEQVDKGVTLVQRTSEYLSDFSESVSNIAQRIDGLTVTTREQAARLVEVTTSINEMDQVTQQNAAMVEEATAASHNLSAETRTLSETLGRFHVDTNAKPKTSPPKPPMARPPVVKPAVTTRTAVVPPVVKNPAQPPSPAPAKQAAVPRPALQVTSSDQGWEDF</sequence>
<evidence type="ECO:0000313" key="8">
    <source>
        <dbReference type="EMBL" id="CDG40530.1"/>
    </source>
</evidence>
<proteinExistence type="inferred from homology"/>
<feature type="region of interest" description="Disordered" evidence="4">
    <location>
        <begin position="483"/>
        <end position="519"/>
    </location>
</feature>
<accession>A0A060QHV2</accession>
<evidence type="ECO:0000256" key="4">
    <source>
        <dbReference type="SAM" id="MobiDB-lite"/>
    </source>
</evidence>
<feature type="transmembrane region" description="Helical" evidence="5">
    <location>
        <begin position="45"/>
        <end position="65"/>
    </location>
</feature>
<evidence type="ECO:0000256" key="1">
    <source>
        <dbReference type="ARBA" id="ARBA00022500"/>
    </source>
</evidence>
<feature type="region of interest" description="Disordered" evidence="4">
    <location>
        <begin position="450"/>
        <end position="469"/>
    </location>
</feature>
<dbReference type="GO" id="GO:0007165">
    <property type="term" value="P:signal transduction"/>
    <property type="evidence" value="ECO:0007669"/>
    <property type="project" value="UniProtKB-KW"/>
</dbReference>
<dbReference type="GO" id="GO:0004888">
    <property type="term" value="F:transmembrane signaling receptor activity"/>
    <property type="evidence" value="ECO:0007669"/>
    <property type="project" value="InterPro"/>
</dbReference>
<dbReference type="CDD" id="cd11386">
    <property type="entry name" value="MCP_signal"/>
    <property type="match status" value="1"/>
</dbReference>
<dbReference type="eggNOG" id="COG0840">
    <property type="taxonomic scope" value="Bacteria"/>
</dbReference>
<evidence type="ECO:0000256" key="5">
    <source>
        <dbReference type="SAM" id="Phobius"/>
    </source>
</evidence>
<protein>
    <submittedName>
        <fullName evidence="8">Methyl-accepting chemotaxis protein I (Serine chemoreceptor protein)</fullName>
    </submittedName>
</protein>
<reference evidence="8 9" key="1">
    <citation type="journal article" date="2014" name="Genome Biol. Evol.">
        <title>Acetic acid bacteria genomes reveal functional traits for adaptation to life in insect guts.</title>
        <authorList>
            <person name="Chouaia B."/>
            <person name="Gaiarsa S."/>
            <person name="Crotti E."/>
            <person name="Comandatore F."/>
            <person name="Degli Esposti M."/>
            <person name="Ricci I."/>
            <person name="Alma A."/>
            <person name="Favia G."/>
            <person name="Bandi C."/>
            <person name="Daffonchio D."/>
        </authorList>
    </citation>
    <scope>NUCLEOTIDE SEQUENCE [LARGE SCALE GENOMIC DNA]</scope>
    <source>
        <strain evidence="8 9">SF2.1</strain>
    </source>
</reference>
<feature type="domain" description="Methyl-accepting transducer" evidence="6">
    <location>
        <begin position="205"/>
        <end position="434"/>
    </location>
</feature>
<keyword evidence="1" id="KW-0145">Chemotaxis</keyword>
<dbReference type="PROSITE" id="PS50111">
    <property type="entry name" value="CHEMOTAXIS_TRANSDUC_2"/>
    <property type="match status" value="1"/>
</dbReference>
<dbReference type="Gene3D" id="1.10.287.950">
    <property type="entry name" value="Methyl-accepting chemotaxis protein"/>
    <property type="match status" value="1"/>
</dbReference>
<keyword evidence="5" id="KW-0472">Membrane</keyword>
<dbReference type="PRINTS" id="PR00260">
    <property type="entry name" value="CHEMTRNSDUCR"/>
</dbReference>
<feature type="transmembrane region" description="Helical" evidence="5">
    <location>
        <begin position="20"/>
        <end position="39"/>
    </location>
</feature>
<feature type="compositionally biased region" description="Pro residues" evidence="4">
    <location>
        <begin position="457"/>
        <end position="469"/>
    </location>
</feature>
<keyword evidence="3" id="KW-0807">Transducer</keyword>
<dbReference type="InterPro" id="IPR003660">
    <property type="entry name" value="HAMP_dom"/>
</dbReference>
<dbReference type="Proteomes" id="UP000027583">
    <property type="component" value="Unassembled WGS sequence"/>
</dbReference>